<reference evidence="1" key="1">
    <citation type="submission" date="2021-03" db="EMBL/GenBank/DDBJ databases">
        <authorList>
            <person name="Lu T."/>
            <person name="Wang Q."/>
            <person name="Han X."/>
        </authorList>
    </citation>
    <scope>NUCLEOTIDE SEQUENCE</scope>
    <source>
        <strain evidence="1">WQ 2009</strain>
    </source>
</reference>
<gene>
    <name evidence="1" type="ORF">J5U18_12795</name>
</gene>
<keyword evidence="2" id="KW-1185">Reference proteome</keyword>
<dbReference type="Proteomes" id="UP000679691">
    <property type="component" value="Unassembled WGS sequence"/>
</dbReference>
<dbReference type="AlphaFoldDB" id="A0A8T4HBU9"/>
<evidence type="ECO:0000313" key="2">
    <source>
        <dbReference type="Proteomes" id="UP000679691"/>
    </source>
</evidence>
<dbReference type="EMBL" id="JAGKSB010000017">
    <property type="protein sequence ID" value="MBP3944419.1"/>
    <property type="molecule type" value="Genomic_DNA"/>
</dbReference>
<proteinExistence type="predicted"/>
<accession>A0A8T4HBU9</accession>
<sequence length="349" mass="39530">MITIIQQPKPFSFSLELDDLIVQTDEEALSVQLYAGSDLLINEQFNPGVEGERITVKYSKLIHQLLKVELPSFNQKVFVQHKAIKSFKILIQSAIEINFTVIKGFRTQLSYDIQKYLGSSWLTRMPTRSTHGYHGPLFLSTYPLQTISVMAKATFENGESSVLKLYSLEPAKMQVVNLNLGVLCGKFQREFSYIDVYATSESETEILPKMRFYLSPYSGSSQDVVVYENRLGGIDCFKLGGKSKSKYSAEKSNALISDLNESYFSKNTLERSINSGFLTSKEHANQAVDMISSEQLYLVENGLFNKIILANPKMELNKDELHSFDIEFSYADALLNNPTTNYIPTYLNI</sequence>
<organism evidence="1 2">
    <name type="scientific">Rhinopithecimicrobium faecis</name>
    <dbReference type="NCBI Taxonomy" id="2820698"/>
    <lineage>
        <taxon>Bacteria</taxon>
        <taxon>Pseudomonadati</taxon>
        <taxon>Bacteroidota</taxon>
        <taxon>Sphingobacteriia</taxon>
        <taxon>Sphingobacteriales</taxon>
        <taxon>Sphingobacteriaceae</taxon>
        <taxon>Rhinopithecimicrobium</taxon>
    </lineage>
</organism>
<name>A0A8T4HBU9_9SPHI</name>
<comment type="caution">
    <text evidence="1">The sequence shown here is derived from an EMBL/GenBank/DDBJ whole genome shotgun (WGS) entry which is preliminary data.</text>
</comment>
<protein>
    <submittedName>
        <fullName evidence="1">Uncharacterized protein</fullName>
    </submittedName>
</protein>
<dbReference type="RefSeq" id="WP_353547932.1">
    <property type="nucleotide sequence ID" value="NZ_JAGKSB010000017.1"/>
</dbReference>
<evidence type="ECO:0000313" key="1">
    <source>
        <dbReference type="EMBL" id="MBP3944419.1"/>
    </source>
</evidence>